<dbReference type="InterPro" id="IPR001647">
    <property type="entry name" value="HTH_TetR"/>
</dbReference>
<evidence type="ECO:0000256" key="1">
    <source>
        <dbReference type="ARBA" id="ARBA00023125"/>
    </source>
</evidence>
<protein>
    <submittedName>
        <fullName evidence="4">TetR family transcriptional regulator</fullName>
    </submittedName>
</protein>
<keyword evidence="5" id="KW-1185">Reference proteome</keyword>
<dbReference type="PANTHER" id="PTHR30055">
    <property type="entry name" value="HTH-TYPE TRANSCRIPTIONAL REGULATOR RUTR"/>
    <property type="match status" value="1"/>
</dbReference>
<sequence length="223" mass="25040">MSIGDRGSYSKGIARRKQILQAALTIVAVDGFDQTTLSKISKAVGITDVGVLHYFDSMDDLMIEVLRQRDIDAVMESSASVLDLDSQMSRFGKDPAWSLRYLIEVMDRNSHTPGLIELFAHMAVKASDPKSPAYRYFKHRGTVERKLFGHVLRNLIKDEHLQTKMSPDELSRVMQALLGGLQVQWLIDRNLDMPAVAEKSINALLGRSPSKKMTRTHRNANTV</sequence>
<dbReference type="OrthoDB" id="7505659at2"/>
<dbReference type="InterPro" id="IPR036271">
    <property type="entry name" value="Tet_transcr_reg_TetR-rel_C_sf"/>
</dbReference>
<dbReference type="InterPro" id="IPR050109">
    <property type="entry name" value="HTH-type_TetR-like_transc_reg"/>
</dbReference>
<keyword evidence="1 2" id="KW-0238">DNA-binding</keyword>
<dbReference type="PANTHER" id="PTHR30055:SF226">
    <property type="entry name" value="HTH-TYPE TRANSCRIPTIONAL REGULATOR PKSA"/>
    <property type="match status" value="1"/>
</dbReference>
<dbReference type="SUPFAM" id="SSF46689">
    <property type="entry name" value="Homeodomain-like"/>
    <property type="match status" value="1"/>
</dbReference>
<dbReference type="eggNOG" id="COG1309">
    <property type="taxonomic scope" value="Bacteria"/>
</dbReference>
<dbReference type="STRING" id="218140.BPSY_0036"/>
<dbReference type="SUPFAM" id="SSF48498">
    <property type="entry name" value="Tetracyclin repressor-like, C-terminal domain"/>
    <property type="match status" value="1"/>
</dbReference>
<evidence type="ECO:0000313" key="5">
    <source>
        <dbReference type="Proteomes" id="UP000029050"/>
    </source>
</evidence>
<dbReference type="PROSITE" id="PS50977">
    <property type="entry name" value="HTH_TETR_2"/>
    <property type="match status" value="1"/>
</dbReference>
<dbReference type="EMBL" id="JGZI01000001">
    <property type="protein sequence ID" value="KFI84850.1"/>
    <property type="molecule type" value="Genomic_DNA"/>
</dbReference>
<evidence type="ECO:0000313" key="4">
    <source>
        <dbReference type="EMBL" id="KFI84850.1"/>
    </source>
</evidence>
<name>A0A087CNK0_9BIFI</name>
<gene>
    <name evidence="4" type="ORF">BPSY_0036</name>
</gene>
<dbReference type="Proteomes" id="UP000029050">
    <property type="component" value="Unassembled WGS sequence"/>
</dbReference>
<feature type="domain" description="HTH tetR-type" evidence="3">
    <location>
        <begin position="13"/>
        <end position="73"/>
    </location>
</feature>
<reference evidence="4 5" key="1">
    <citation type="submission" date="2014-03" db="EMBL/GenBank/DDBJ databases">
        <title>Genomics of Bifidobacteria.</title>
        <authorList>
            <person name="Ventura M."/>
            <person name="Milani C."/>
            <person name="Lugli G.A."/>
        </authorList>
    </citation>
    <scope>NUCLEOTIDE SEQUENCE [LARGE SCALE GENOMIC DNA]</scope>
    <source>
        <strain evidence="4 5">LMG 21775</strain>
    </source>
</reference>
<dbReference type="Gene3D" id="1.10.357.10">
    <property type="entry name" value="Tetracycline Repressor, domain 2"/>
    <property type="match status" value="1"/>
</dbReference>
<comment type="caution">
    <text evidence="4">The sequence shown here is derived from an EMBL/GenBank/DDBJ whole genome shotgun (WGS) entry which is preliminary data.</text>
</comment>
<evidence type="ECO:0000259" key="3">
    <source>
        <dbReference type="PROSITE" id="PS50977"/>
    </source>
</evidence>
<dbReference type="GO" id="GO:0000976">
    <property type="term" value="F:transcription cis-regulatory region binding"/>
    <property type="evidence" value="ECO:0007669"/>
    <property type="project" value="TreeGrafter"/>
</dbReference>
<dbReference type="RefSeq" id="WP_034886497.1">
    <property type="nucleotide sequence ID" value="NZ_JGZI01000001.1"/>
</dbReference>
<dbReference type="GeneID" id="98299284"/>
<proteinExistence type="predicted"/>
<dbReference type="Pfam" id="PF00440">
    <property type="entry name" value="TetR_N"/>
    <property type="match status" value="1"/>
</dbReference>
<dbReference type="InterPro" id="IPR009057">
    <property type="entry name" value="Homeodomain-like_sf"/>
</dbReference>
<organism evidence="4 5">
    <name type="scientific">Bifidobacterium psychraerophilum</name>
    <dbReference type="NCBI Taxonomy" id="218140"/>
    <lineage>
        <taxon>Bacteria</taxon>
        <taxon>Bacillati</taxon>
        <taxon>Actinomycetota</taxon>
        <taxon>Actinomycetes</taxon>
        <taxon>Bifidobacteriales</taxon>
        <taxon>Bifidobacteriaceae</taxon>
        <taxon>Bifidobacterium</taxon>
    </lineage>
</organism>
<accession>A0A087CNK0</accession>
<dbReference type="GO" id="GO:0003700">
    <property type="term" value="F:DNA-binding transcription factor activity"/>
    <property type="evidence" value="ECO:0007669"/>
    <property type="project" value="TreeGrafter"/>
</dbReference>
<evidence type="ECO:0000256" key="2">
    <source>
        <dbReference type="PROSITE-ProRule" id="PRU00335"/>
    </source>
</evidence>
<dbReference type="AlphaFoldDB" id="A0A087CNK0"/>
<feature type="DNA-binding region" description="H-T-H motif" evidence="2">
    <location>
        <begin position="36"/>
        <end position="55"/>
    </location>
</feature>